<dbReference type="OrthoDB" id="7165680at2"/>
<evidence type="ECO:0000256" key="1">
    <source>
        <dbReference type="SAM" id="MobiDB-lite"/>
    </source>
</evidence>
<accession>A0A1H3EML3</accession>
<protein>
    <recommendedName>
        <fullName evidence="4">Cell division protein FtsL</fullName>
    </recommendedName>
</protein>
<dbReference type="EMBL" id="FNMZ01000010">
    <property type="protein sequence ID" value="SDX79194.1"/>
    <property type="molecule type" value="Genomic_DNA"/>
</dbReference>
<reference evidence="2 3" key="1">
    <citation type="submission" date="2016-10" db="EMBL/GenBank/DDBJ databases">
        <authorList>
            <person name="de Groot N.N."/>
        </authorList>
    </citation>
    <scope>NUCLEOTIDE SEQUENCE [LARGE SCALE GENOMIC DNA]</scope>
    <source>
        <strain evidence="2 3">DSM 17890</strain>
    </source>
</reference>
<gene>
    <name evidence="2" type="ORF">SAMN05444336_11069</name>
</gene>
<feature type="region of interest" description="Disordered" evidence="1">
    <location>
        <begin position="125"/>
        <end position="194"/>
    </location>
</feature>
<dbReference type="RefSeq" id="WP_092684732.1">
    <property type="nucleotide sequence ID" value="NZ_FNMZ01000010.1"/>
</dbReference>
<sequence>MRSILYVAALGLVCFVAIWAYQVINDTRVLLEDVERLHTRIARERESISVLRAEWAWLNRPERLERLAEINADTLGLAPMTPDHFGAATAVAFQPPPPHAPGPAPAPLRSPNLAVFAMAGGPLGGAEAAVETRGPAAPVQAPDAAAMAAAEDADKAPDGPQDPAAATSGPSPAPAFDAPAAAPEPDGDAGALVAGLDGLSQGMRRDLGEPVEPASDAASEAPVQVASLDAGVSAPAPMSEADLIQSLVMQAQGGVWMPPPRPAGR</sequence>
<organism evidence="2 3">
    <name type="scientific">Albimonas donghaensis</name>
    <dbReference type="NCBI Taxonomy" id="356660"/>
    <lineage>
        <taxon>Bacteria</taxon>
        <taxon>Pseudomonadati</taxon>
        <taxon>Pseudomonadota</taxon>
        <taxon>Alphaproteobacteria</taxon>
        <taxon>Rhodobacterales</taxon>
        <taxon>Paracoccaceae</taxon>
        <taxon>Albimonas</taxon>
    </lineage>
</organism>
<dbReference type="Proteomes" id="UP000199118">
    <property type="component" value="Unassembled WGS sequence"/>
</dbReference>
<feature type="region of interest" description="Disordered" evidence="1">
    <location>
        <begin position="201"/>
        <end position="220"/>
    </location>
</feature>
<dbReference type="AlphaFoldDB" id="A0A1H3EML3"/>
<keyword evidence="3" id="KW-1185">Reference proteome</keyword>
<proteinExistence type="predicted"/>
<feature type="compositionally biased region" description="Low complexity" evidence="1">
    <location>
        <begin position="135"/>
        <end position="150"/>
    </location>
</feature>
<name>A0A1H3EML3_9RHOB</name>
<evidence type="ECO:0008006" key="4">
    <source>
        <dbReference type="Google" id="ProtNLM"/>
    </source>
</evidence>
<feature type="compositionally biased region" description="Low complexity" evidence="1">
    <location>
        <begin position="163"/>
        <end position="194"/>
    </location>
</feature>
<dbReference type="STRING" id="356660.SAMN05444336_11069"/>
<evidence type="ECO:0000313" key="3">
    <source>
        <dbReference type="Proteomes" id="UP000199118"/>
    </source>
</evidence>
<evidence type="ECO:0000313" key="2">
    <source>
        <dbReference type="EMBL" id="SDX79194.1"/>
    </source>
</evidence>